<evidence type="ECO:0000256" key="1">
    <source>
        <dbReference type="ARBA" id="ARBA00010515"/>
    </source>
</evidence>
<feature type="domain" description="Alpha/beta hydrolase fold-3" evidence="4">
    <location>
        <begin position="85"/>
        <end position="295"/>
    </location>
</feature>
<dbReference type="InterPro" id="IPR033140">
    <property type="entry name" value="Lipase_GDXG_put_SER_AS"/>
</dbReference>
<protein>
    <recommendedName>
        <fullName evidence="4">Alpha/beta hydrolase fold-3 domain-containing protein</fullName>
    </recommendedName>
</protein>
<feature type="active site" evidence="3">
    <location>
        <position position="163"/>
    </location>
</feature>
<keyword evidence="2" id="KW-0378">Hydrolase</keyword>
<evidence type="ECO:0000313" key="6">
    <source>
        <dbReference type="Proteomes" id="UP001500929"/>
    </source>
</evidence>
<accession>A0ABP5QFM7</accession>
<dbReference type="PROSITE" id="PS01174">
    <property type="entry name" value="LIPASE_GDXG_SER"/>
    <property type="match status" value="1"/>
</dbReference>
<gene>
    <name evidence="5" type="ORF">GCM10009851_16800</name>
</gene>
<dbReference type="EMBL" id="BAAAQY010000004">
    <property type="protein sequence ID" value="GAA2232364.1"/>
    <property type="molecule type" value="Genomic_DNA"/>
</dbReference>
<keyword evidence="6" id="KW-1185">Reference proteome</keyword>
<dbReference type="InterPro" id="IPR029058">
    <property type="entry name" value="AB_hydrolase_fold"/>
</dbReference>
<dbReference type="Pfam" id="PF07859">
    <property type="entry name" value="Abhydrolase_3"/>
    <property type="match status" value="1"/>
</dbReference>
<comment type="similarity">
    <text evidence="1">Belongs to the 'GDXG' lipolytic enzyme family.</text>
</comment>
<sequence length="330" mass="35023">MAGAVAALAALTTVVATRVSPWPAALLIRAVFERGARQTIAEMERHPLPAEVTVRSAIPYALAGAPVLDLVRLASEPLERPLPVVVWIHGGAWISGSRADVLPYLRHLAARAPIAAVGLDYTIAPEAVAPTAIRQLDEALGYLVAHAVELGIDPDRIVLAGDSAGAQLASQLAALTVDPEYARILGLRASLRPHQLRGVVLHCGIYDLPAMRAARGIVGWGFRSALRAVTGSRRWLETPAGAAMSTIELAGPDVHWPPVFVSGGDADGLTALQSVPLADRLRAAGHDVTALFWPGDPGPRLPHEYQFHLDLPDARRALQQTVGFVARVTE</sequence>
<evidence type="ECO:0000256" key="3">
    <source>
        <dbReference type="PROSITE-ProRule" id="PRU10038"/>
    </source>
</evidence>
<dbReference type="Gene3D" id="3.40.50.1820">
    <property type="entry name" value="alpha/beta hydrolase"/>
    <property type="match status" value="1"/>
</dbReference>
<organism evidence="5 6">
    <name type="scientific">Herbiconiux moechotypicola</name>
    <dbReference type="NCBI Taxonomy" id="637393"/>
    <lineage>
        <taxon>Bacteria</taxon>
        <taxon>Bacillati</taxon>
        <taxon>Actinomycetota</taxon>
        <taxon>Actinomycetes</taxon>
        <taxon>Micrococcales</taxon>
        <taxon>Microbacteriaceae</taxon>
        <taxon>Herbiconiux</taxon>
    </lineage>
</organism>
<evidence type="ECO:0000256" key="2">
    <source>
        <dbReference type="ARBA" id="ARBA00022801"/>
    </source>
</evidence>
<dbReference type="InterPro" id="IPR013094">
    <property type="entry name" value="AB_hydrolase_3"/>
</dbReference>
<dbReference type="PANTHER" id="PTHR48081">
    <property type="entry name" value="AB HYDROLASE SUPERFAMILY PROTEIN C4A8.06C"/>
    <property type="match status" value="1"/>
</dbReference>
<reference evidence="6" key="1">
    <citation type="journal article" date="2019" name="Int. J. Syst. Evol. Microbiol.">
        <title>The Global Catalogue of Microorganisms (GCM) 10K type strain sequencing project: providing services to taxonomists for standard genome sequencing and annotation.</title>
        <authorList>
            <consortium name="The Broad Institute Genomics Platform"/>
            <consortium name="The Broad Institute Genome Sequencing Center for Infectious Disease"/>
            <person name="Wu L."/>
            <person name="Ma J."/>
        </authorList>
    </citation>
    <scope>NUCLEOTIDE SEQUENCE [LARGE SCALE GENOMIC DNA]</scope>
    <source>
        <strain evidence="6">JCM 16117</strain>
    </source>
</reference>
<comment type="caution">
    <text evidence="5">The sequence shown here is derived from an EMBL/GenBank/DDBJ whole genome shotgun (WGS) entry which is preliminary data.</text>
</comment>
<evidence type="ECO:0000259" key="4">
    <source>
        <dbReference type="Pfam" id="PF07859"/>
    </source>
</evidence>
<dbReference type="SUPFAM" id="SSF53474">
    <property type="entry name" value="alpha/beta-Hydrolases"/>
    <property type="match status" value="1"/>
</dbReference>
<name>A0ABP5QFM7_9MICO</name>
<dbReference type="Proteomes" id="UP001500929">
    <property type="component" value="Unassembled WGS sequence"/>
</dbReference>
<evidence type="ECO:0000313" key="5">
    <source>
        <dbReference type="EMBL" id="GAA2232364.1"/>
    </source>
</evidence>
<proteinExistence type="inferred from homology"/>
<dbReference type="InterPro" id="IPR050300">
    <property type="entry name" value="GDXG_lipolytic_enzyme"/>
</dbReference>